<evidence type="ECO:0000313" key="5">
    <source>
        <dbReference type="Proteomes" id="UP000280296"/>
    </source>
</evidence>
<dbReference type="OrthoDB" id="260154at2"/>
<organism evidence="4 5">
    <name type="scientific">Tautonia sociabilis</name>
    <dbReference type="NCBI Taxonomy" id="2080755"/>
    <lineage>
        <taxon>Bacteria</taxon>
        <taxon>Pseudomonadati</taxon>
        <taxon>Planctomycetota</taxon>
        <taxon>Planctomycetia</taxon>
        <taxon>Isosphaerales</taxon>
        <taxon>Isosphaeraceae</taxon>
        <taxon>Tautonia</taxon>
    </lineage>
</organism>
<evidence type="ECO:0000256" key="1">
    <source>
        <dbReference type="SAM" id="MobiDB-lite"/>
    </source>
</evidence>
<feature type="chain" id="PRO_5019170871" description="Peptidase MA-like domain-containing protein" evidence="2">
    <location>
        <begin position="33"/>
        <end position="614"/>
    </location>
</feature>
<evidence type="ECO:0000259" key="3">
    <source>
        <dbReference type="Pfam" id="PF13485"/>
    </source>
</evidence>
<name>A0A432MN69_9BACT</name>
<keyword evidence="2" id="KW-0732">Signal</keyword>
<comment type="caution">
    <text evidence="4">The sequence shown here is derived from an EMBL/GenBank/DDBJ whole genome shotgun (WGS) entry which is preliminary data.</text>
</comment>
<evidence type="ECO:0000256" key="2">
    <source>
        <dbReference type="SAM" id="SignalP"/>
    </source>
</evidence>
<proteinExistence type="predicted"/>
<feature type="region of interest" description="Disordered" evidence="1">
    <location>
        <begin position="107"/>
        <end position="240"/>
    </location>
</feature>
<dbReference type="Proteomes" id="UP000280296">
    <property type="component" value="Unassembled WGS sequence"/>
</dbReference>
<dbReference type="RefSeq" id="WP_126724113.1">
    <property type="nucleotide sequence ID" value="NZ_RYZH01000006.1"/>
</dbReference>
<accession>A0A432MN69</accession>
<reference evidence="4 5" key="2">
    <citation type="submission" date="2019-01" db="EMBL/GenBank/DDBJ databases">
        <title>Tautonia sociabilis, a novel thermotolerant planctomycete of Isosphaeraceae family, isolated from a 4000 m deep subterranean habitat.</title>
        <authorList>
            <person name="Kovaleva O.L."/>
            <person name="Elcheninov A.G."/>
            <person name="Van Heerden E."/>
            <person name="Toshchakov S.V."/>
            <person name="Novikov A."/>
            <person name="Bonch-Osmolovskaya E.A."/>
            <person name="Kublanov I.V."/>
        </authorList>
    </citation>
    <scope>NUCLEOTIDE SEQUENCE [LARGE SCALE GENOMIC DNA]</scope>
    <source>
        <strain evidence="4 5">GM2012</strain>
    </source>
</reference>
<dbReference type="Pfam" id="PF13485">
    <property type="entry name" value="Peptidase_MA_2"/>
    <property type="match status" value="1"/>
</dbReference>
<feature type="compositionally biased region" description="Low complexity" evidence="1">
    <location>
        <begin position="202"/>
        <end position="222"/>
    </location>
</feature>
<feature type="region of interest" description="Disordered" evidence="1">
    <location>
        <begin position="336"/>
        <end position="362"/>
    </location>
</feature>
<feature type="compositionally biased region" description="Low complexity" evidence="1">
    <location>
        <begin position="350"/>
        <end position="362"/>
    </location>
</feature>
<dbReference type="AlphaFoldDB" id="A0A432MN69"/>
<protein>
    <recommendedName>
        <fullName evidence="3">Peptidase MA-like domain-containing protein</fullName>
    </recommendedName>
</protein>
<dbReference type="EMBL" id="RYZH01000006">
    <property type="protein sequence ID" value="RUL88862.1"/>
    <property type="molecule type" value="Genomic_DNA"/>
</dbReference>
<evidence type="ECO:0000313" key="4">
    <source>
        <dbReference type="EMBL" id="RUL88862.1"/>
    </source>
</evidence>
<dbReference type="PRINTS" id="PR01217">
    <property type="entry name" value="PRICHEXTENSN"/>
</dbReference>
<sequence>MHRPCSPRPAAPALALRLILLLPLAMSTIGRAAPAGDDLEAGREALGRGDGPAAVKLLESALIAAPAAERPAVLDDLRRAYERAASQAEAAGDALRARSYRENLLIINRSRRPAPDPASSPEATPTDSPADTPESPERSEPVPSPVVPPAGQPSPESPAPETIPPPANPRPRPEAPALLSVDPGTPPRSSPAPSRIDREVAPARNAAPADSAPMASPGSEAPTPSPSSPAPATAAEQLRSADAAFRAQKYEEAGAIYARLYRKGELPESHRPVWAYCRFVAVAKRINAQPTSPTEWASIHAEIKEVRALAPELWFSEYLRRLATERSAAVGARPSSFVIRGQSEPDPDGDSSSVPKSSPGGSWQVMETENFRIFHADASLADRIARRAEQARAELFRYWNGAETPAPWSPRCDVYVYPDAAIFSQMTGQPGSSPGFSTMGLSAGKVVARRINLRADRLGLVEAVVPHEVAHVVMADLFPTRQLPRWVDEGLAVLAEPIEAQADRLSSLNTALAEGRVFRSGALMTAPMPDGRYWDLFIAQSTSLTRYLIQLDSPDRLVSFLRASERLGIEPALRQIYGFEGFDDLHARWLSHARRGGGTEAIAARPEGGAAQAR</sequence>
<feature type="compositionally biased region" description="Pro residues" evidence="1">
    <location>
        <begin position="142"/>
        <end position="170"/>
    </location>
</feature>
<reference evidence="4 5" key="1">
    <citation type="submission" date="2018-12" db="EMBL/GenBank/DDBJ databases">
        <authorList>
            <person name="Toschakov S.V."/>
        </authorList>
    </citation>
    <scope>NUCLEOTIDE SEQUENCE [LARGE SCALE GENOMIC DNA]</scope>
    <source>
        <strain evidence="4 5">GM2012</strain>
    </source>
</reference>
<feature type="domain" description="Peptidase MA-like" evidence="3">
    <location>
        <begin position="451"/>
        <end position="589"/>
    </location>
</feature>
<keyword evidence="5" id="KW-1185">Reference proteome</keyword>
<dbReference type="InterPro" id="IPR039568">
    <property type="entry name" value="Peptidase_MA-like_dom"/>
</dbReference>
<feature type="signal peptide" evidence="2">
    <location>
        <begin position="1"/>
        <end position="32"/>
    </location>
</feature>
<gene>
    <name evidence="4" type="ORF">TsocGM_04430</name>
</gene>